<keyword evidence="7" id="KW-1185">Reference proteome</keyword>
<dbReference type="CDD" id="cd05300">
    <property type="entry name" value="2-Hacid_dh_1"/>
    <property type="match status" value="1"/>
</dbReference>
<name>A0ABU8RRV0_9SPHN</name>
<dbReference type="InterPro" id="IPR036291">
    <property type="entry name" value="NAD(P)-bd_dom_sf"/>
</dbReference>
<evidence type="ECO:0000256" key="3">
    <source>
        <dbReference type="RuleBase" id="RU003719"/>
    </source>
</evidence>
<dbReference type="Proteomes" id="UP001361239">
    <property type="component" value="Unassembled WGS sequence"/>
</dbReference>
<organism evidence="6 7">
    <name type="scientific">Novosphingobium anseongense</name>
    <dbReference type="NCBI Taxonomy" id="3133436"/>
    <lineage>
        <taxon>Bacteria</taxon>
        <taxon>Pseudomonadati</taxon>
        <taxon>Pseudomonadota</taxon>
        <taxon>Alphaproteobacteria</taxon>
        <taxon>Sphingomonadales</taxon>
        <taxon>Sphingomonadaceae</taxon>
        <taxon>Novosphingobium</taxon>
    </lineage>
</organism>
<dbReference type="Pfam" id="PF02826">
    <property type="entry name" value="2-Hacid_dh_C"/>
    <property type="match status" value="1"/>
</dbReference>
<keyword evidence="2" id="KW-0520">NAD</keyword>
<dbReference type="PANTHER" id="PTHR43333">
    <property type="entry name" value="2-HACID_DH_C DOMAIN-CONTAINING PROTEIN"/>
    <property type="match status" value="1"/>
</dbReference>
<dbReference type="Gene3D" id="3.40.50.720">
    <property type="entry name" value="NAD(P)-binding Rossmann-like Domain"/>
    <property type="match status" value="2"/>
</dbReference>
<dbReference type="PANTHER" id="PTHR43333:SF1">
    <property type="entry name" value="D-ISOMER SPECIFIC 2-HYDROXYACID DEHYDROGENASE NAD-BINDING DOMAIN-CONTAINING PROTEIN"/>
    <property type="match status" value="1"/>
</dbReference>
<reference evidence="6 7" key="1">
    <citation type="submission" date="2024-03" db="EMBL/GenBank/DDBJ databases">
        <authorList>
            <person name="Jo J.-H."/>
        </authorList>
    </citation>
    <scope>NUCLEOTIDE SEQUENCE [LARGE SCALE GENOMIC DNA]</scope>
    <source>
        <strain evidence="6 7">PS1R-30</strain>
    </source>
</reference>
<dbReference type="SUPFAM" id="SSF52283">
    <property type="entry name" value="Formate/glycerate dehydrogenase catalytic domain-like"/>
    <property type="match status" value="1"/>
</dbReference>
<comment type="similarity">
    <text evidence="3">Belongs to the D-isomer specific 2-hydroxyacid dehydrogenase family.</text>
</comment>
<sequence length="314" mass="34366">MTKTVAVLNAMARPLLEPRLPDWIEPRWFTSREELAAAAPAAEIGWFDTHHLGPIDEIVRSARHLKWLNTLGAGVELFPLDLLRERSVAFTNGAGLNAITIAEYALLGMLTIAKGYRDVVRAQDRHEWLHDAPGKGELYGSKALIVGAGGIGRRVAELLAPFGVAVTTMRRTPGPDDLGPDQWRARLGEFDWVIVAVAATEETRGMIGAAEFAAMKPGAAILNFARGFVIDTDALLETLRDGRLGAAFLDVTDPEPLPADHPLWSFDQVHISMHLSGRSQETLIVRAVDRFLANLDRYAKGEPLSHQVDLALGY</sequence>
<keyword evidence="1 3" id="KW-0560">Oxidoreductase</keyword>
<feature type="domain" description="D-isomer specific 2-hydroxyacid dehydrogenase NAD-binding" evidence="5">
    <location>
        <begin position="109"/>
        <end position="275"/>
    </location>
</feature>
<evidence type="ECO:0000313" key="7">
    <source>
        <dbReference type="Proteomes" id="UP001361239"/>
    </source>
</evidence>
<accession>A0ABU8RRV0</accession>
<dbReference type="InterPro" id="IPR006140">
    <property type="entry name" value="D-isomer_DH_NAD-bd"/>
</dbReference>
<dbReference type="RefSeq" id="WP_339585420.1">
    <property type="nucleotide sequence ID" value="NZ_JBBHJZ010000001.1"/>
</dbReference>
<dbReference type="EMBL" id="JBBHJZ010000001">
    <property type="protein sequence ID" value="MEJ5975471.1"/>
    <property type="molecule type" value="Genomic_DNA"/>
</dbReference>
<evidence type="ECO:0000259" key="4">
    <source>
        <dbReference type="Pfam" id="PF00389"/>
    </source>
</evidence>
<protein>
    <submittedName>
        <fullName evidence="6">D-2-hydroxyacid dehydrogenase</fullName>
    </submittedName>
</protein>
<feature type="domain" description="D-isomer specific 2-hydroxyacid dehydrogenase catalytic" evidence="4">
    <location>
        <begin position="29"/>
        <end position="308"/>
    </location>
</feature>
<evidence type="ECO:0000313" key="6">
    <source>
        <dbReference type="EMBL" id="MEJ5975471.1"/>
    </source>
</evidence>
<gene>
    <name evidence="6" type="ORF">WG901_02395</name>
</gene>
<comment type="caution">
    <text evidence="6">The sequence shown here is derived from an EMBL/GenBank/DDBJ whole genome shotgun (WGS) entry which is preliminary data.</text>
</comment>
<proteinExistence type="inferred from homology"/>
<dbReference type="SUPFAM" id="SSF51735">
    <property type="entry name" value="NAD(P)-binding Rossmann-fold domains"/>
    <property type="match status" value="1"/>
</dbReference>
<evidence type="ECO:0000256" key="2">
    <source>
        <dbReference type="ARBA" id="ARBA00023027"/>
    </source>
</evidence>
<dbReference type="Pfam" id="PF00389">
    <property type="entry name" value="2-Hacid_dh"/>
    <property type="match status" value="1"/>
</dbReference>
<evidence type="ECO:0000259" key="5">
    <source>
        <dbReference type="Pfam" id="PF02826"/>
    </source>
</evidence>
<dbReference type="InterPro" id="IPR006139">
    <property type="entry name" value="D-isomer_2_OHA_DH_cat_dom"/>
</dbReference>
<evidence type="ECO:0000256" key="1">
    <source>
        <dbReference type="ARBA" id="ARBA00023002"/>
    </source>
</evidence>